<dbReference type="PROSITE" id="PS51186">
    <property type="entry name" value="GNAT"/>
    <property type="match status" value="1"/>
</dbReference>
<dbReference type="EMBL" id="MDKC01000008">
    <property type="protein sequence ID" value="ODG92487.1"/>
    <property type="molecule type" value="Genomic_DNA"/>
</dbReference>
<accession>A0ABX2ZVC6</accession>
<organism evidence="2 3">
    <name type="scientific">Gottfriedia luciferensis</name>
    <dbReference type="NCBI Taxonomy" id="178774"/>
    <lineage>
        <taxon>Bacteria</taxon>
        <taxon>Bacillati</taxon>
        <taxon>Bacillota</taxon>
        <taxon>Bacilli</taxon>
        <taxon>Bacillales</taxon>
        <taxon>Bacillaceae</taxon>
        <taxon>Gottfriedia</taxon>
    </lineage>
</organism>
<dbReference type="Pfam" id="PF00583">
    <property type="entry name" value="Acetyltransf_1"/>
    <property type="match status" value="1"/>
</dbReference>
<dbReference type="Proteomes" id="UP000094580">
    <property type="component" value="Unassembled WGS sequence"/>
</dbReference>
<evidence type="ECO:0000313" key="3">
    <source>
        <dbReference type="Proteomes" id="UP000094580"/>
    </source>
</evidence>
<dbReference type="SUPFAM" id="SSF55729">
    <property type="entry name" value="Acyl-CoA N-acyltransferases (Nat)"/>
    <property type="match status" value="1"/>
</dbReference>
<evidence type="ECO:0000259" key="1">
    <source>
        <dbReference type="PROSITE" id="PS51186"/>
    </source>
</evidence>
<dbReference type="RefSeq" id="WP_069033346.1">
    <property type="nucleotide sequence ID" value="NZ_MDKC01000008.1"/>
</dbReference>
<comment type="caution">
    <text evidence="2">The sequence shown here is derived from an EMBL/GenBank/DDBJ whole genome shotgun (WGS) entry which is preliminary data.</text>
</comment>
<reference evidence="2 3" key="1">
    <citation type="submission" date="2016-07" db="EMBL/GenBank/DDBJ databases">
        <authorList>
            <person name="Townsley L."/>
            <person name="Shank E.A."/>
        </authorList>
    </citation>
    <scope>NUCLEOTIDE SEQUENCE [LARGE SCALE GENOMIC DNA]</scope>
    <source>
        <strain evidence="2 3">CH01</strain>
    </source>
</reference>
<proteinExistence type="predicted"/>
<feature type="domain" description="N-acetyltransferase" evidence="1">
    <location>
        <begin position="13"/>
        <end position="166"/>
    </location>
</feature>
<dbReference type="InterPro" id="IPR016181">
    <property type="entry name" value="Acyl_CoA_acyltransferase"/>
</dbReference>
<dbReference type="InterPro" id="IPR000182">
    <property type="entry name" value="GNAT_dom"/>
</dbReference>
<keyword evidence="3" id="KW-1185">Reference proteome</keyword>
<gene>
    <name evidence="2" type="ORF">BED47_19985</name>
</gene>
<dbReference type="Gene3D" id="3.40.630.30">
    <property type="match status" value="1"/>
</dbReference>
<sequence>MSNSLLTTNTISLQFYNDQYDDQLKNYFLADEHLKFTGLPIDNIEKCVIEADRHAILILSNNDVAGFFVLHGWEGVRQYSDNTNAILLRAYSVDTNFQGKGIAKHSLNLLPSFVKANFPERDEIILGVNHKNTAAQHVYLKSGFIDSGKRVMGRKGELFIMHMDLV</sequence>
<evidence type="ECO:0000313" key="2">
    <source>
        <dbReference type="EMBL" id="ODG92487.1"/>
    </source>
</evidence>
<name>A0ABX2ZVC6_9BACI</name>
<protein>
    <submittedName>
        <fullName evidence="2">GNAT family N-acetyltransferase</fullName>
    </submittedName>
</protein>